<accession>A0A964TEF8</accession>
<evidence type="ECO:0000256" key="3">
    <source>
        <dbReference type="PROSITE-ProRule" id="PRU01248"/>
    </source>
</evidence>
<evidence type="ECO:0000259" key="4">
    <source>
        <dbReference type="PROSITE" id="PS51900"/>
    </source>
</evidence>
<evidence type="ECO:0000256" key="2">
    <source>
        <dbReference type="ARBA" id="ARBA00023125"/>
    </source>
</evidence>
<sequence length="202" mass="24081">MRNSNTLKVLIFTRDISNNPEKLTIYARITVNGKRAEISLKRYVSVNEWDENRGRLHGLTHKARLLNSYLDEVYGEIMDTHKQLLREDKIITSQAIKARYLGQDERQKTLMELIKYHYESQRNKLRPGTMKNYYGTEKYLKRFLEHTRRIQDINLKRLNYKFITDFENYLINGPDLQKGKKCTNNGAMKHLERLRKMVNLAV</sequence>
<dbReference type="InterPro" id="IPR044068">
    <property type="entry name" value="CB"/>
</dbReference>
<dbReference type="AlphaFoldDB" id="A0A964TEF8"/>
<dbReference type="Proteomes" id="UP000667650">
    <property type="component" value="Unassembled WGS sequence"/>
</dbReference>
<dbReference type="Pfam" id="PF17293">
    <property type="entry name" value="Arm-DNA-bind_5"/>
    <property type="match status" value="1"/>
</dbReference>
<evidence type="ECO:0000256" key="1">
    <source>
        <dbReference type="ARBA" id="ARBA00022908"/>
    </source>
</evidence>
<dbReference type="Gene3D" id="1.10.150.130">
    <property type="match status" value="1"/>
</dbReference>
<comment type="caution">
    <text evidence="5">The sequence shown here is derived from an EMBL/GenBank/DDBJ whole genome shotgun (WGS) entry which is preliminary data.</text>
</comment>
<dbReference type="EMBL" id="JAAABI010000009">
    <property type="protein sequence ID" value="NAY93409.1"/>
    <property type="molecule type" value="Genomic_DNA"/>
</dbReference>
<organism evidence="5 6">
    <name type="scientific">Flagellimonas ochracea</name>
    <dbReference type="NCBI Taxonomy" id="2696472"/>
    <lineage>
        <taxon>Bacteria</taxon>
        <taxon>Pseudomonadati</taxon>
        <taxon>Bacteroidota</taxon>
        <taxon>Flavobacteriia</taxon>
        <taxon>Flavobacteriales</taxon>
        <taxon>Flavobacteriaceae</taxon>
        <taxon>Flagellimonas</taxon>
    </lineage>
</organism>
<dbReference type="GO" id="GO:0003677">
    <property type="term" value="F:DNA binding"/>
    <property type="evidence" value="ECO:0007669"/>
    <property type="project" value="UniProtKB-UniRule"/>
</dbReference>
<reference evidence="5" key="1">
    <citation type="submission" date="2020-01" db="EMBL/GenBank/DDBJ databases">
        <title>Muricauda ochracea sp. nov., isolated from a tidal flat of Garorim bay in Korea.</title>
        <authorList>
            <person name="Kim D."/>
            <person name="Yoo Y."/>
            <person name="Kim J.-J."/>
        </authorList>
    </citation>
    <scope>NUCLEOTIDE SEQUENCE</scope>
    <source>
        <strain evidence="5">JGD-17</strain>
    </source>
</reference>
<dbReference type="PROSITE" id="PS51900">
    <property type="entry name" value="CB"/>
    <property type="match status" value="1"/>
</dbReference>
<dbReference type="Pfam" id="PF13102">
    <property type="entry name" value="Phage_int_SAM_5"/>
    <property type="match status" value="1"/>
</dbReference>
<dbReference type="GO" id="GO:0015074">
    <property type="term" value="P:DNA integration"/>
    <property type="evidence" value="ECO:0007669"/>
    <property type="project" value="UniProtKB-KW"/>
</dbReference>
<dbReference type="InterPro" id="IPR035386">
    <property type="entry name" value="Arm-DNA-bind_5"/>
</dbReference>
<keyword evidence="6" id="KW-1185">Reference proteome</keyword>
<evidence type="ECO:0000313" key="5">
    <source>
        <dbReference type="EMBL" id="NAY93409.1"/>
    </source>
</evidence>
<dbReference type="InterPro" id="IPR025269">
    <property type="entry name" value="SAM-like_dom"/>
</dbReference>
<dbReference type="InterPro" id="IPR010998">
    <property type="entry name" value="Integrase_recombinase_N"/>
</dbReference>
<keyword evidence="2 3" id="KW-0238">DNA-binding</keyword>
<gene>
    <name evidence="5" type="ORF">GTQ34_15975</name>
</gene>
<evidence type="ECO:0000313" key="6">
    <source>
        <dbReference type="Proteomes" id="UP000667650"/>
    </source>
</evidence>
<dbReference type="RefSeq" id="WP_208103913.1">
    <property type="nucleotide sequence ID" value="NZ_JAAABI010000009.1"/>
</dbReference>
<feature type="domain" description="Core-binding (CB)" evidence="4">
    <location>
        <begin position="108"/>
        <end position="202"/>
    </location>
</feature>
<name>A0A964TEF8_9FLAO</name>
<proteinExistence type="predicted"/>
<protein>
    <submittedName>
        <fullName evidence="5">Site-specific integrase</fullName>
    </submittedName>
</protein>
<feature type="non-terminal residue" evidence="5">
    <location>
        <position position="202"/>
    </location>
</feature>
<keyword evidence="1" id="KW-0229">DNA integration</keyword>